<keyword evidence="1" id="KW-1133">Transmembrane helix</keyword>
<feature type="transmembrane region" description="Helical" evidence="1">
    <location>
        <begin position="68"/>
        <end position="85"/>
    </location>
</feature>
<keyword evidence="1" id="KW-0812">Transmembrane</keyword>
<feature type="transmembrane region" description="Helical" evidence="1">
    <location>
        <begin position="376"/>
        <end position="395"/>
    </location>
</feature>
<dbReference type="EMBL" id="REFC01000016">
    <property type="protein sequence ID" value="RMA56740.1"/>
    <property type="molecule type" value="Genomic_DNA"/>
</dbReference>
<feature type="transmembrane region" description="Helical" evidence="1">
    <location>
        <begin position="12"/>
        <end position="30"/>
    </location>
</feature>
<evidence type="ECO:0000313" key="2">
    <source>
        <dbReference type="EMBL" id="RMA56740.1"/>
    </source>
</evidence>
<evidence type="ECO:0000313" key="3">
    <source>
        <dbReference type="Proteomes" id="UP000271339"/>
    </source>
</evidence>
<protein>
    <recommendedName>
        <fullName evidence="4">Dolichyl-phosphate-mannose-protein mannosyltransferase</fullName>
    </recommendedName>
</protein>
<feature type="transmembrane region" description="Helical" evidence="1">
    <location>
        <begin position="191"/>
        <end position="207"/>
    </location>
</feature>
<name>A0A3L9YBL0_9FLAO</name>
<feature type="transmembrane region" description="Helical" evidence="1">
    <location>
        <begin position="97"/>
        <end position="117"/>
    </location>
</feature>
<proteinExistence type="predicted"/>
<organism evidence="2 3">
    <name type="scientific">Ulvibacter antarcticus</name>
    <dbReference type="NCBI Taxonomy" id="442714"/>
    <lineage>
        <taxon>Bacteria</taxon>
        <taxon>Pseudomonadati</taxon>
        <taxon>Bacteroidota</taxon>
        <taxon>Flavobacteriia</taxon>
        <taxon>Flavobacteriales</taxon>
        <taxon>Flavobacteriaceae</taxon>
        <taxon>Ulvibacter</taxon>
    </lineage>
</organism>
<gene>
    <name evidence="2" type="ORF">BXY75_3254</name>
</gene>
<dbReference type="AlphaFoldDB" id="A0A3L9YBL0"/>
<keyword evidence="3" id="KW-1185">Reference proteome</keyword>
<evidence type="ECO:0000256" key="1">
    <source>
        <dbReference type="SAM" id="Phobius"/>
    </source>
</evidence>
<sequence length="435" mass="49620">MQRSLNDFTERYFKHILGVLFLCTIVYVLSGGLQIHNDSDGYIDMSIIRLPVYSLLVQLLYSESFGIPLLLVQIGSICTSVYLLVNTLKQQLQLKPFWYILLTFVLLAPSITGDHIANNVLSEAIAYALYLLAVNFTCLAFFKEDRKYIIWLLPVIFLLLLTRGQFIFVVAVAFLLLAWISYQQKTFKKNALLFLLILALPTIVSLSDKTYHKVVNGHFVKTPWTGVHLLTPAIYLANASDSDIYTEASEKEFFKAVFAKLEERELNLHSSKAAQLDPVGFYRDKYTRITNWTLYYFGKEQLGQSLSEDEKFIKLEQMTSAITPSLVIKNFKAWANLNIRNFISGFGNIAIAIFFFIVLAFGLFHLRKNSSNIIKILILGAILTISNMAIIAIGIHTIKRFTFYNDWVFYLILFVLLNSLASGLKERVSNQKTSL</sequence>
<comment type="caution">
    <text evidence="2">The sequence shown here is derived from an EMBL/GenBank/DDBJ whole genome shotgun (WGS) entry which is preliminary data.</text>
</comment>
<accession>A0A3L9YBL0</accession>
<reference evidence="2 3" key="1">
    <citation type="submission" date="2018-10" db="EMBL/GenBank/DDBJ databases">
        <title>Genomic Encyclopedia of Archaeal and Bacterial Type Strains, Phase II (KMG-II): from individual species to whole genera.</title>
        <authorList>
            <person name="Goeker M."/>
        </authorList>
    </citation>
    <scope>NUCLEOTIDE SEQUENCE [LARGE SCALE GENOMIC DNA]</scope>
    <source>
        <strain evidence="2 3">DSM 23424</strain>
    </source>
</reference>
<feature type="transmembrane region" description="Helical" evidence="1">
    <location>
        <begin position="342"/>
        <end position="364"/>
    </location>
</feature>
<feature type="transmembrane region" description="Helical" evidence="1">
    <location>
        <begin position="148"/>
        <end position="179"/>
    </location>
</feature>
<feature type="transmembrane region" description="Helical" evidence="1">
    <location>
        <begin position="124"/>
        <end position="142"/>
    </location>
</feature>
<dbReference type="Proteomes" id="UP000271339">
    <property type="component" value="Unassembled WGS sequence"/>
</dbReference>
<feature type="transmembrane region" description="Helical" evidence="1">
    <location>
        <begin position="407"/>
        <end position="424"/>
    </location>
</feature>
<dbReference type="RefSeq" id="WP_121908781.1">
    <property type="nucleotide sequence ID" value="NZ_REFC01000016.1"/>
</dbReference>
<keyword evidence="1" id="KW-0472">Membrane</keyword>
<evidence type="ECO:0008006" key="4">
    <source>
        <dbReference type="Google" id="ProtNLM"/>
    </source>
</evidence>
<dbReference type="OrthoDB" id="1410880at2"/>